<name>A0A1Q5PTC1_9ACTO</name>
<dbReference type="PROSITE" id="PS51257">
    <property type="entry name" value="PROKAR_LIPOPROTEIN"/>
    <property type="match status" value="1"/>
</dbReference>
<feature type="chain" id="PRO_5043148784" description="Lipoprotein" evidence="1">
    <location>
        <begin position="23"/>
        <end position="92"/>
    </location>
</feature>
<keyword evidence="3" id="KW-1185">Reference proteome</keyword>
<reference evidence="3" key="1">
    <citation type="submission" date="2016-12" db="EMBL/GenBank/DDBJ databases">
        <authorList>
            <person name="Meng X."/>
        </authorList>
    </citation>
    <scope>NUCLEOTIDE SEQUENCE [LARGE SCALE GENOMIC DNA]</scope>
    <source>
        <strain evidence="3">DSM 20732</strain>
    </source>
</reference>
<proteinExistence type="predicted"/>
<evidence type="ECO:0000313" key="3">
    <source>
        <dbReference type="Proteomes" id="UP000185612"/>
    </source>
</evidence>
<dbReference type="RefSeq" id="WP_073826164.1">
    <property type="nucleotide sequence ID" value="NZ_JAUNKL010000018.1"/>
</dbReference>
<comment type="caution">
    <text evidence="2">The sequence shown here is derived from an EMBL/GenBank/DDBJ whole genome shotgun (WGS) entry which is preliminary data.</text>
</comment>
<evidence type="ECO:0000256" key="1">
    <source>
        <dbReference type="SAM" id="SignalP"/>
    </source>
</evidence>
<evidence type="ECO:0008006" key="4">
    <source>
        <dbReference type="Google" id="ProtNLM"/>
    </source>
</evidence>
<feature type="signal peptide" evidence="1">
    <location>
        <begin position="1"/>
        <end position="22"/>
    </location>
</feature>
<dbReference type="Proteomes" id="UP000185612">
    <property type="component" value="Unassembled WGS sequence"/>
</dbReference>
<protein>
    <recommendedName>
        <fullName evidence="4">Lipoprotein</fullName>
    </recommendedName>
</protein>
<dbReference type="AlphaFoldDB" id="A0A1Q5PTC1"/>
<gene>
    <name evidence="2" type="ORF">BSZ40_10480</name>
</gene>
<organism evidence="2 3">
    <name type="scientific">Buchananella hordeovulneris</name>
    <dbReference type="NCBI Taxonomy" id="52770"/>
    <lineage>
        <taxon>Bacteria</taxon>
        <taxon>Bacillati</taxon>
        <taxon>Actinomycetota</taxon>
        <taxon>Actinomycetes</taxon>
        <taxon>Actinomycetales</taxon>
        <taxon>Actinomycetaceae</taxon>
        <taxon>Buchananella</taxon>
    </lineage>
</organism>
<evidence type="ECO:0000313" key="2">
    <source>
        <dbReference type="EMBL" id="OKL50851.1"/>
    </source>
</evidence>
<accession>A0A1Q5PTC1</accession>
<keyword evidence="1" id="KW-0732">Signal</keyword>
<dbReference type="EMBL" id="MQVS01000014">
    <property type="protein sequence ID" value="OKL50851.1"/>
    <property type="molecule type" value="Genomic_DNA"/>
</dbReference>
<sequence length="92" mass="9780">MRKIAAVVALGLTLAMSGCGNAENIGKMSCKEFLEKAQSDPKSMERDADAFARAHGINNESEAQEFGLKIAGFCIDPANQDKTIEEAATSSK</sequence>